<keyword evidence="2" id="KW-0812">Transmembrane</keyword>
<keyword evidence="2" id="KW-1133">Transmembrane helix</keyword>
<evidence type="ECO:0000313" key="3">
    <source>
        <dbReference type="EMBL" id="SOC47966.1"/>
    </source>
</evidence>
<reference evidence="4" key="1">
    <citation type="submission" date="2017-08" db="EMBL/GenBank/DDBJ databases">
        <authorList>
            <person name="Varghese N."/>
            <person name="Submissions S."/>
        </authorList>
    </citation>
    <scope>NUCLEOTIDE SEQUENCE [LARGE SCALE GENOMIC DNA]</scope>
    <source>
        <strain evidence="4">DSM 4725</strain>
    </source>
</reference>
<gene>
    <name evidence="3" type="ORF">SAMN05660748_1156</name>
</gene>
<evidence type="ECO:0000256" key="1">
    <source>
        <dbReference type="SAM" id="MobiDB-lite"/>
    </source>
</evidence>
<name>A0A285V4N7_9ACTN</name>
<keyword evidence="2" id="KW-0472">Membrane</keyword>
<protein>
    <recommendedName>
        <fullName evidence="5">Solute:sodium symporter small subunit</fullName>
    </recommendedName>
</protein>
<proteinExistence type="predicted"/>
<feature type="transmembrane region" description="Helical" evidence="2">
    <location>
        <begin position="51"/>
        <end position="73"/>
    </location>
</feature>
<dbReference type="Proteomes" id="UP000219435">
    <property type="component" value="Unassembled WGS sequence"/>
</dbReference>
<evidence type="ECO:0000256" key="2">
    <source>
        <dbReference type="SAM" id="Phobius"/>
    </source>
</evidence>
<feature type="transmembrane region" description="Helical" evidence="2">
    <location>
        <begin position="85"/>
        <end position="107"/>
    </location>
</feature>
<evidence type="ECO:0008006" key="5">
    <source>
        <dbReference type="Google" id="ProtNLM"/>
    </source>
</evidence>
<feature type="region of interest" description="Disordered" evidence="1">
    <location>
        <begin position="1"/>
        <end position="20"/>
    </location>
</feature>
<accession>A0A285V4N7</accession>
<keyword evidence="4" id="KW-1185">Reference proteome</keyword>
<evidence type="ECO:0000313" key="4">
    <source>
        <dbReference type="Proteomes" id="UP000219435"/>
    </source>
</evidence>
<dbReference type="RefSeq" id="WP_097193961.1">
    <property type="nucleotide sequence ID" value="NZ_OBQI01000001.1"/>
</dbReference>
<dbReference type="EMBL" id="OBQI01000001">
    <property type="protein sequence ID" value="SOC47966.1"/>
    <property type="molecule type" value="Genomic_DNA"/>
</dbReference>
<dbReference type="AlphaFoldDB" id="A0A285V4N7"/>
<sequence length="124" mass="13803">MSESAPRRVRVTSPRTSAARAQRVPAAREIDAQTRLGEVYMSSLIRSQLRLALLALAALVVFVGGIPLVFWLAPDLSDIEVLAVPLPWLLLAFAVYPFLLLVGWLYVRAAERNERAFTDVLDRT</sequence>
<organism evidence="3 4">
    <name type="scientific">Blastococcus aggregatus</name>
    <dbReference type="NCBI Taxonomy" id="38502"/>
    <lineage>
        <taxon>Bacteria</taxon>
        <taxon>Bacillati</taxon>
        <taxon>Actinomycetota</taxon>
        <taxon>Actinomycetes</taxon>
        <taxon>Geodermatophilales</taxon>
        <taxon>Geodermatophilaceae</taxon>
        <taxon>Blastococcus</taxon>
    </lineage>
</organism>
<dbReference type="OrthoDB" id="5186135at2"/>